<protein>
    <recommendedName>
        <fullName evidence="3">GemA protein</fullName>
    </recommendedName>
</protein>
<evidence type="ECO:0008006" key="3">
    <source>
        <dbReference type="Google" id="ProtNLM"/>
    </source>
</evidence>
<dbReference type="Proteomes" id="UP000427769">
    <property type="component" value="Chromosome"/>
</dbReference>
<dbReference type="Pfam" id="PF06252">
    <property type="entry name" value="GemA"/>
    <property type="match status" value="1"/>
</dbReference>
<dbReference type="OrthoDB" id="5405647at2"/>
<reference evidence="1 2" key="1">
    <citation type="submission" date="2019-11" db="EMBL/GenBank/DDBJ databases">
        <title>Comparative genomics of hydrocarbon-degrading Desulfosarcina strains.</title>
        <authorList>
            <person name="Watanabe M."/>
            <person name="Kojima H."/>
            <person name="Fukui M."/>
        </authorList>
    </citation>
    <scope>NUCLEOTIDE SEQUENCE [LARGE SCALE GENOMIC DNA]</scope>
    <source>
        <strain evidence="1 2">PP31</strain>
    </source>
</reference>
<evidence type="ECO:0000313" key="2">
    <source>
        <dbReference type="Proteomes" id="UP000427769"/>
    </source>
</evidence>
<dbReference type="EMBL" id="AP021875">
    <property type="protein sequence ID" value="BBO78598.1"/>
    <property type="molecule type" value="Genomic_DNA"/>
</dbReference>
<evidence type="ECO:0000313" key="1">
    <source>
        <dbReference type="EMBL" id="BBO78598.1"/>
    </source>
</evidence>
<proteinExistence type="predicted"/>
<keyword evidence="2" id="KW-1185">Reference proteome</keyword>
<name>A0A5K7ZBW8_9BACT</name>
<dbReference type="AlphaFoldDB" id="A0A5K7ZBW8"/>
<dbReference type="InterPro" id="IPR009363">
    <property type="entry name" value="Phage_Mu_Gp16"/>
</dbReference>
<dbReference type="KEGG" id="dwd:DSCW_60150"/>
<sequence length="134" mass="15042">MTISKGKKALIHVAKSRLGLTDAEYLDILGTYGNGAQSSRDLNDRTFVAVLDHFKRLGFVPDTKFYRPAGSKTRLIAKISAICNELGLTEKYVNGMARNMFGIPTYRWLDAKQLHKLVAALSYHQKRKRAEAGR</sequence>
<accession>A0A5K7ZBW8</accession>
<gene>
    <name evidence="1" type="ORF">DSCW_60150</name>
</gene>
<dbReference type="RefSeq" id="WP_155307214.1">
    <property type="nucleotide sequence ID" value="NZ_AP021875.1"/>
</dbReference>
<organism evidence="1 2">
    <name type="scientific">Desulfosarcina widdelii</name>
    <dbReference type="NCBI Taxonomy" id="947919"/>
    <lineage>
        <taxon>Bacteria</taxon>
        <taxon>Pseudomonadati</taxon>
        <taxon>Thermodesulfobacteriota</taxon>
        <taxon>Desulfobacteria</taxon>
        <taxon>Desulfobacterales</taxon>
        <taxon>Desulfosarcinaceae</taxon>
        <taxon>Desulfosarcina</taxon>
    </lineage>
</organism>